<evidence type="ECO:0000259" key="4">
    <source>
        <dbReference type="Pfam" id="PF13386"/>
    </source>
</evidence>
<dbReference type="CDD" id="cd02947">
    <property type="entry name" value="TRX_family"/>
    <property type="match status" value="1"/>
</dbReference>
<dbReference type="RefSeq" id="WP_338097284.1">
    <property type="nucleotide sequence ID" value="NZ_CP131061.1"/>
</dbReference>
<gene>
    <name evidence="5" type="ORF">MsAm2_11020</name>
</gene>
<feature type="transmembrane region" description="Helical" evidence="2">
    <location>
        <begin position="432"/>
        <end position="449"/>
    </location>
</feature>
<feature type="compositionally biased region" description="Basic and acidic residues" evidence="1">
    <location>
        <begin position="236"/>
        <end position="246"/>
    </location>
</feature>
<dbReference type="InterPro" id="IPR051790">
    <property type="entry name" value="Cytochrome_c-biogenesis_DsbD"/>
</dbReference>
<feature type="region of interest" description="Disordered" evidence="1">
    <location>
        <begin position="216"/>
        <end position="246"/>
    </location>
</feature>
<evidence type="ECO:0000256" key="1">
    <source>
        <dbReference type="SAM" id="MobiDB-lite"/>
    </source>
</evidence>
<feature type="domain" description="Urease accessory protein UreH-like transmembrane" evidence="4">
    <location>
        <begin position="260"/>
        <end position="446"/>
    </location>
</feature>
<proteinExistence type="predicted"/>
<evidence type="ECO:0000313" key="5">
    <source>
        <dbReference type="EMBL" id="WNY27310.1"/>
    </source>
</evidence>
<keyword evidence="2" id="KW-0812">Transmembrane</keyword>
<keyword evidence="2" id="KW-1133">Transmembrane helix</keyword>
<feature type="transmembrane region" description="Helical" evidence="2">
    <location>
        <begin position="353"/>
        <end position="377"/>
    </location>
</feature>
<keyword evidence="2" id="KW-0472">Membrane</keyword>
<evidence type="ECO:0008006" key="7">
    <source>
        <dbReference type="Google" id="ProtNLM"/>
    </source>
</evidence>
<reference evidence="5 6" key="1">
    <citation type="submission" date="2023-07" db="EMBL/GenBank/DDBJ databases">
        <title>Closed genome sequence of Methanosarcinaceae archaeon Am2.</title>
        <authorList>
            <person name="Poehlein A."/>
            <person name="Protasov E."/>
            <person name="Platt K."/>
            <person name="Reeh H."/>
            <person name="Daniel R."/>
            <person name="Brune A."/>
        </authorList>
    </citation>
    <scope>NUCLEOTIDE SEQUENCE [LARGE SCALE GENOMIC DNA]</scope>
    <source>
        <strain evidence="5 6">Am2</strain>
    </source>
</reference>
<dbReference type="InterPro" id="IPR013766">
    <property type="entry name" value="Thioredoxin_domain"/>
</dbReference>
<dbReference type="PANTHER" id="PTHR31272:SF9">
    <property type="entry name" value="BLL1027 PROTEIN"/>
    <property type="match status" value="1"/>
</dbReference>
<sequence>MSSASFPSAGFKSRLTVSFIFLILFAAFSPLLFHEASAAAVDASGQEIVLEYFFQPGCGTCKQTTPIIDELVEKYNITVVKYNVDRPKNYDLLKEKGYPHVPVVYIGTERFESNKISDGYLENYIIKILRGEIVPDYSTLKNSSGIPEGSADILTLFPFLSVFGSAGTWLNDFVSGSPKIFAYTLGFLAGLSTCLMAMLGFIFVYTAEAEGQASENEKALNAEKSATSKTITGTKNPEKSAHLEDGNKNSNFAGSIRFTDAKESLLRVFVFAAGLILSYLVLGVIFILFEKSLSGTLFSIFGHSVSGTTLVSAVVGILVIVIGLHLLGLFNLPKSWDEKYKTISRKYVASYPGLFVLGILFSFVKVPCTFPFLLVLIDKTVSAGSDVGFSVSASDLGMLLIFCVGVITPLLIVGFVGGYALTQLIRKYKKEIRMVSGIISILLGIWVLFY</sequence>
<evidence type="ECO:0000313" key="6">
    <source>
        <dbReference type="Proteomes" id="UP001304970"/>
    </source>
</evidence>
<dbReference type="PROSITE" id="PS51354">
    <property type="entry name" value="GLUTAREDOXIN_2"/>
    <property type="match status" value="1"/>
</dbReference>
<keyword evidence="6" id="KW-1185">Reference proteome</keyword>
<evidence type="ECO:0000259" key="3">
    <source>
        <dbReference type="Pfam" id="PF00085"/>
    </source>
</evidence>
<feature type="transmembrane region" description="Helical" evidence="2">
    <location>
        <begin position="397"/>
        <end position="420"/>
    </location>
</feature>
<dbReference type="Pfam" id="PF13386">
    <property type="entry name" value="DsbD_2"/>
    <property type="match status" value="1"/>
</dbReference>
<dbReference type="Pfam" id="PF00085">
    <property type="entry name" value="Thioredoxin"/>
    <property type="match status" value="1"/>
</dbReference>
<dbReference type="InterPro" id="IPR039447">
    <property type="entry name" value="UreH-like_TM_dom"/>
</dbReference>
<feature type="transmembrane region" description="Helical" evidence="2">
    <location>
        <begin position="309"/>
        <end position="332"/>
    </location>
</feature>
<dbReference type="SUPFAM" id="SSF52833">
    <property type="entry name" value="Thioredoxin-like"/>
    <property type="match status" value="1"/>
</dbReference>
<feature type="domain" description="Thioredoxin" evidence="3">
    <location>
        <begin position="45"/>
        <end position="116"/>
    </location>
</feature>
<dbReference type="InterPro" id="IPR036249">
    <property type="entry name" value="Thioredoxin-like_sf"/>
</dbReference>
<dbReference type="PANTHER" id="PTHR31272">
    <property type="entry name" value="CYTOCHROME C-TYPE BIOGENESIS PROTEIN HI_1454-RELATED"/>
    <property type="match status" value="1"/>
</dbReference>
<dbReference type="Proteomes" id="UP001304970">
    <property type="component" value="Chromosome"/>
</dbReference>
<name>A0AA96V7K6_9EURY</name>
<feature type="transmembrane region" description="Helical" evidence="2">
    <location>
        <begin position="180"/>
        <end position="205"/>
    </location>
</feature>
<dbReference type="Gene3D" id="3.40.30.10">
    <property type="entry name" value="Glutaredoxin"/>
    <property type="match status" value="1"/>
</dbReference>
<organism evidence="5 6">
    <name type="scientific">Methanolapillus ohkumae</name>
    <dbReference type="NCBI Taxonomy" id="3028298"/>
    <lineage>
        <taxon>Archaea</taxon>
        <taxon>Methanobacteriati</taxon>
        <taxon>Methanobacteriota</taxon>
        <taxon>Stenosarchaea group</taxon>
        <taxon>Methanomicrobia</taxon>
        <taxon>Methanosarcinales</taxon>
        <taxon>Methanosarcinaceae</taxon>
        <taxon>Methanolapillus</taxon>
    </lineage>
</organism>
<feature type="compositionally biased region" description="Polar residues" evidence="1">
    <location>
        <begin position="224"/>
        <end position="235"/>
    </location>
</feature>
<dbReference type="AlphaFoldDB" id="A0AA96V7K6"/>
<dbReference type="EMBL" id="CP131061">
    <property type="protein sequence ID" value="WNY27310.1"/>
    <property type="molecule type" value="Genomic_DNA"/>
</dbReference>
<protein>
    <recommendedName>
        <fullName evidence="7">Cytochrome c biogenesis protein</fullName>
    </recommendedName>
</protein>
<evidence type="ECO:0000256" key="2">
    <source>
        <dbReference type="SAM" id="Phobius"/>
    </source>
</evidence>
<dbReference type="GeneID" id="89228523"/>
<feature type="transmembrane region" description="Helical" evidence="2">
    <location>
        <begin position="265"/>
        <end position="289"/>
    </location>
</feature>
<accession>A0AA96V7K6</accession>